<comment type="caution">
    <text evidence="1">The sequence shown here is derived from an EMBL/GenBank/DDBJ whole genome shotgun (WGS) entry which is preliminary data.</text>
</comment>
<protein>
    <submittedName>
        <fullName evidence="1">Uncharacterized protein</fullName>
    </submittedName>
</protein>
<reference evidence="1 2" key="1">
    <citation type="submission" date="2016-09" db="EMBL/GenBank/DDBJ databases">
        <title>Complete genome of Desulfosporosinus sp. OL.</title>
        <authorList>
            <person name="Mardanov A."/>
            <person name="Beletsky A."/>
            <person name="Panova A."/>
            <person name="Karnachuk O."/>
            <person name="Ravin N."/>
        </authorList>
    </citation>
    <scope>NUCLEOTIDE SEQUENCE [LARGE SCALE GENOMIC DNA]</scope>
    <source>
        <strain evidence="1 2">OL</strain>
    </source>
</reference>
<dbReference type="AlphaFoldDB" id="A0A1Q8QRG7"/>
<name>A0A1Q8QRG7_9FIRM</name>
<dbReference type="STRING" id="1888891.DSOL_3277"/>
<proteinExistence type="predicted"/>
<organism evidence="1 2">
    <name type="scientific">Desulfosporosinus metallidurans</name>
    <dbReference type="NCBI Taxonomy" id="1888891"/>
    <lineage>
        <taxon>Bacteria</taxon>
        <taxon>Bacillati</taxon>
        <taxon>Bacillota</taxon>
        <taxon>Clostridia</taxon>
        <taxon>Eubacteriales</taxon>
        <taxon>Desulfitobacteriaceae</taxon>
        <taxon>Desulfosporosinus</taxon>
    </lineage>
</organism>
<dbReference type="EMBL" id="MLBF01000028">
    <property type="protein sequence ID" value="OLN29937.1"/>
    <property type="molecule type" value="Genomic_DNA"/>
</dbReference>
<sequence>MEIKSVFQPRKCLGDITLAEIKAEGFSSMGAFIDAWLDHFGYWDPQESLQPTSVRRIA</sequence>
<accession>A0A1Q8QRG7</accession>
<dbReference type="Proteomes" id="UP000186102">
    <property type="component" value="Unassembled WGS sequence"/>
</dbReference>
<evidence type="ECO:0000313" key="2">
    <source>
        <dbReference type="Proteomes" id="UP000186102"/>
    </source>
</evidence>
<keyword evidence="2" id="KW-1185">Reference proteome</keyword>
<gene>
    <name evidence="1" type="ORF">DSOL_3277</name>
</gene>
<evidence type="ECO:0000313" key="1">
    <source>
        <dbReference type="EMBL" id="OLN29937.1"/>
    </source>
</evidence>